<gene>
    <name evidence="9" type="ORF">CDO51_03420</name>
</gene>
<dbReference type="OrthoDB" id="9766407at2"/>
<comment type="subcellular location">
    <subcellularLocation>
        <location evidence="1">Membrane</location>
        <topology evidence="1">Multi-pass membrane protein</topology>
    </subcellularLocation>
</comment>
<feature type="transmembrane region" description="Helical" evidence="8">
    <location>
        <begin position="438"/>
        <end position="456"/>
    </location>
</feature>
<feature type="transmembrane region" description="Helical" evidence="8">
    <location>
        <begin position="264"/>
        <end position="288"/>
    </location>
</feature>
<keyword evidence="10" id="KW-1185">Reference proteome</keyword>
<comment type="caution">
    <text evidence="9">The sequence shown here is derived from an EMBL/GenBank/DDBJ whole genome shotgun (WGS) entry which is preliminary data.</text>
</comment>
<feature type="transmembrane region" description="Helical" evidence="8">
    <location>
        <begin position="361"/>
        <end position="378"/>
    </location>
</feature>
<feature type="transmembrane region" description="Helical" evidence="8">
    <location>
        <begin position="122"/>
        <end position="140"/>
    </location>
</feature>
<proteinExistence type="inferred from homology"/>
<name>A0A226BZA3_9FIRM</name>
<dbReference type="EMBL" id="NIQC01000005">
    <property type="protein sequence ID" value="OWZ84326.1"/>
    <property type="molecule type" value="Genomic_DNA"/>
</dbReference>
<feature type="transmembrane region" description="Helical" evidence="8">
    <location>
        <begin position="225"/>
        <end position="243"/>
    </location>
</feature>
<dbReference type="InterPro" id="IPR001734">
    <property type="entry name" value="Na/solute_symporter"/>
</dbReference>
<evidence type="ECO:0000256" key="6">
    <source>
        <dbReference type="ARBA" id="ARBA00023136"/>
    </source>
</evidence>
<dbReference type="InterPro" id="IPR050277">
    <property type="entry name" value="Sodium:Solute_Symporter"/>
</dbReference>
<evidence type="ECO:0000256" key="8">
    <source>
        <dbReference type="SAM" id="Phobius"/>
    </source>
</evidence>
<feature type="transmembrane region" description="Helical" evidence="8">
    <location>
        <begin position="6"/>
        <end position="27"/>
    </location>
</feature>
<feature type="transmembrane region" description="Helical" evidence="8">
    <location>
        <begin position="412"/>
        <end position="432"/>
    </location>
</feature>
<dbReference type="GO" id="GO:0005886">
    <property type="term" value="C:plasma membrane"/>
    <property type="evidence" value="ECO:0007669"/>
    <property type="project" value="TreeGrafter"/>
</dbReference>
<feature type="transmembrane region" description="Helical" evidence="8">
    <location>
        <begin position="308"/>
        <end position="330"/>
    </location>
</feature>
<evidence type="ECO:0000256" key="2">
    <source>
        <dbReference type="ARBA" id="ARBA00006434"/>
    </source>
</evidence>
<dbReference type="GO" id="GO:0022857">
    <property type="term" value="F:transmembrane transporter activity"/>
    <property type="evidence" value="ECO:0007669"/>
    <property type="project" value="InterPro"/>
</dbReference>
<feature type="transmembrane region" description="Helical" evidence="8">
    <location>
        <begin position="186"/>
        <end position="205"/>
    </location>
</feature>
<dbReference type="InterPro" id="IPR038377">
    <property type="entry name" value="Na/Glc_symporter_sf"/>
</dbReference>
<feature type="transmembrane region" description="Helical" evidence="8">
    <location>
        <begin position="79"/>
        <end position="97"/>
    </location>
</feature>
<accession>A0A226BZA3</accession>
<dbReference type="AlphaFoldDB" id="A0A226BZA3"/>
<evidence type="ECO:0000313" key="9">
    <source>
        <dbReference type="EMBL" id="OWZ84326.1"/>
    </source>
</evidence>
<dbReference type="RefSeq" id="WP_089022900.1">
    <property type="nucleotide sequence ID" value="NZ_NIQC01000005.1"/>
</dbReference>
<evidence type="ECO:0000256" key="7">
    <source>
        <dbReference type="RuleBase" id="RU362091"/>
    </source>
</evidence>
<reference evidence="9 10" key="1">
    <citation type="submission" date="2017-06" db="EMBL/GenBank/DDBJ databases">
        <title>Draft Genome Sequence of Natranaerobius trueperi halophilic, alkalithermophilic bacteria from soda lakes.</title>
        <authorList>
            <person name="Zhao B."/>
        </authorList>
    </citation>
    <scope>NUCLEOTIDE SEQUENCE [LARGE SCALE GENOMIC DNA]</scope>
    <source>
        <strain evidence="9 10">DSM 18760</strain>
    </source>
</reference>
<keyword evidence="5 8" id="KW-1133">Transmembrane helix</keyword>
<protein>
    <submittedName>
        <fullName evidence="9">Sodium:proline symporter</fullName>
    </submittedName>
</protein>
<dbReference type="PROSITE" id="PS50283">
    <property type="entry name" value="NA_SOLUT_SYMP_3"/>
    <property type="match status" value="1"/>
</dbReference>
<keyword evidence="3" id="KW-0813">Transport</keyword>
<evidence type="ECO:0000256" key="1">
    <source>
        <dbReference type="ARBA" id="ARBA00004141"/>
    </source>
</evidence>
<dbReference type="Gene3D" id="1.20.1730.10">
    <property type="entry name" value="Sodium/glucose cotransporter"/>
    <property type="match status" value="1"/>
</dbReference>
<feature type="transmembrane region" description="Helical" evidence="8">
    <location>
        <begin position="39"/>
        <end position="59"/>
    </location>
</feature>
<evidence type="ECO:0000313" key="10">
    <source>
        <dbReference type="Proteomes" id="UP000214588"/>
    </source>
</evidence>
<feature type="transmembrane region" description="Helical" evidence="8">
    <location>
        <begin position="160"/>
        <end position="179"/>
    </location>
</feature>
<dbReference type="CDD" id="cd10322">
    <property type="entry name" value="SLC5sbd"/>
    <property type="match status" value="1"/>
</dbReference>
<sequence length="468" mass="49743">MEFTHNPSLLIYLVIYFVLMIGIGLFYSKKIQTSEDFMLAGRGLGSVILMGTLLATWVGSGTVTGGSASIGYSYGLWPAVIFGLSNLVGVVVIYIIAPKIRESGKYTISEALETQYGESAKVISSIIIILAFVGVVSYQLTGLGMVMNATTGLSVEVGTIIATVLVIFLATTGGLMSVAPTDALSAFIIIIGLIVGVPASISFAGGWEGIVAEVPDTRLTVLGELSFVQFLGLFLPPLFLLLGDQNMYQRLASSKGGKETRMATIGWGIGLLVVYPAISVIAFSASAIFPNIVPGQSLIATTTILPDFIGGLMLAAITAFIITTGSSYLLSAATNITMDLYGNYIRPEATSDQKLKFTRKIIPILGVLAYVLVQYFPTILDAQMYAYTVYAAGITPAILAVYLWGNKVTKEAGISSMIVGVVSTLFVEFSNITSFDSAIISVPAAVLVLIFVTLFTQKKYESDLTLKN</sequence>
<keyword evidence="6 8" id="KW-0472">Membrane</keyword>
<evidence type="ECO:0000256" key="4">
    <source>
        <dbReference type="ARBA" id="ARBA00022692"/>
    </source>
</evidence>
<dbReference type="Pfam" id="PF00474">
    <property type="entry name" value="SSF"/>
    <property type="match status" value="1"/>
</dbReference>
<feature type="transmembrane region" description="Helical" evidence="8">
    <location>
        <begin position="384"/>
        <end position="405"/>
    </location>
</feature>
<comment type="similarity">
    <text evidence="2 7">Belongs to the sodium:solute symporter (SSF) (TC 2.A.21) family.</text>
</comment>
<keyword evidence="4 8" id="KW-0812">Transmembrane</keyword>
<evidence type="ECO:0000256" key="3">
    <source>
        <dbReference type="ARBA" id="ARBA00022448"/>
    </source>
</evidence>
<dbReference type="PANTHER" id="PTHR48086:SF7">
    <property type="entry name" value="SODIUM-SOLUTE SYMPORTER-RELATED"/>
    <property type="match status" value="1"/>
</dbReference>
<evidence type="ECO:0000256" key="5">
    <source>
        <dbReference type="ARBA" id="ARBA00022989"/>
    </source>
</evidence>
<dbReference type="Proteomes" id="UP000214588">
    <property type="component" value="Unassembled WGS sequence"/>
</dbReference>
<dbReference type="PANTHER" id="PTHR48086">
    <property type="entry name" value="SODIUM/PROLINE SYMPORTER-RELATED"/>
    <property type="match status" value="1"/>
</dbReference>
<organism evidence="9 10">
    <name type="scientific">Natranaerobius trueperi</name>
    <dbReference type="NCBI Taxonomy" id="759412"/>
    <lineage>
        <taxon>Bacteria</taxon>
        <taxon>Bacillati</taxon>
        <taxon>Bacillota</taxon>
        <taxon>Clostridia</taxon>
        <taxon>Natranaerobiales</taxon>
        <taxon>Natranaerobiaceae</taxon>
        <taxon>Natranaerobius</taxon>
    </lineage>
</organism>